<dbReference type="InterPro" id="IPR042228">
    <property type="entry name" value="Dynein_linker_3"/>
</dbReference>
<keyword evidence="7" id="KW-0243">Dynein</keyword>
<dbReference type="SUPFAM" id="SSF52540">
    <property type="entry name" value="P-loop containing nucleoside triphosphate hydrolases"/>
    <property type="match status" value="1"/>
</dbReference>
<evidence type="ECO:0000256" key="4">
    <source>
        <dbReference type="ARBA" id="ARBA00022737"/>
    </source>
</evidence>
<evidence type="ECO:0000256" key="7">
    <source>
        <dbReference type="ARBA" id="ARBA00023017"/>
    </source>
</evidence>
<dbReference type="Gene3D" id="1.20.140.100">
    <property type="entry name" value="Dynein heavy chain, N-terminal domain 2"/>
    <property type="match status" value="1"/>
</dbReference>
<dbReference type="GO" id="GO:0005524">
    <property type="term" value="F:ATP binding"/>
    <property type="evidence" value="ECO:0007669"/>
    <property type="project" value="UniProtKB-KW"/>
</dbReference>
<feature type="domain" description="Dynein heavy chain linker" evidence="14">
    <location>
        <begin position="1332"/>
        <end position="1736"/>
    </location>
</feature>
<keyword evidence="3" id="KW-0493">Microtubule</keyword>
<evidence type="ECO:0000256" key="3">
    <source>
        <dbReference type="ARBA" id="ARBA00022701"/>
    </source>
</evidence>
<evidence type="ECO:0000256" key="12">
    <source>
        <dbReference type="ARBA" id="ARBA00023273"/>
    </source>
</evidence>
<reference evidence="16" key="2">
    <citation type="submission" date="2020-06" db="EMBL/GenBank/DDBJ databases">
        <authorList>
            <person name="Sheffer M."/>
        </authorList>
    </citation>
    <scope>NUCLEOTIDE SEQUENCE</scope>
</reference>
<keyword evidence="12" id="KW-0966">Cell projection</keyword>
<keyword evidence="4" id="KW-0677">Repeat</keyword>
<evidence type="ECO:0000259" key="14">
    <source>
        <dbReference type="Pfam" id="PF08393"/>
    </source>
</evidence>
<dbReference type="FunFam" id="1.20.58.1120:FF:000004">
    <property type="entry name" value="Dynein axonemal heavy chain 5"/>
    <property type="match status" value="1"/>
</dbReference>
<dbReference type="PANTHER" id="PTHR46532">
    <property type="entry name" value="MALE FERTILITY FACTOR KL5"/>
    <property type="match status" value="1"/>
</dbReference>
<dbReference type="Gene3D" id="3.40.50.300">
    <property type="entry name" value="P-loop containing nucleotide triphosphate hydrolases"/>
    <property type="match status" value="1"/>
</dbReference>
<gene>
    <name evidence="16" type="ORF">HNY73_019718</name>
</gene>
<evidence type="ECO:0000256" key="6">
    <source>
        <dbReference type="ARBA" id="ARBA00022840"/>
    </source>
</evidence>
<evidence type="ECO:0000259" key="13">
    <source>
        <dbReference type="Pfam" id="PF08385"/>
    </source>
</evidence>
<keyword evidence="9" id="KW-0969">Cilium</keyword>
<evidence type="ECO:0000256" key="9">
    <source>
        <dbReference type="ARBA" id="ARBA00023069"/>
    </source>
</evidence>
<reference evidence="16" key="1">
    <citation type="journal article" date="2020" name="bioRxiv">
        <title>Chromosome-level reference genome of the European wasp spider Argiope bruennichi: a resource for studies on range expansion and evolutionary adaptation.</title>
        <authorList>
            <person name="Sheffer M.M."/>
            <person name="Hoppe A."/>
            <person name="Krehenwinkel H."/>
            <person name="Uhl G."/>
            <person name="Kuss A.W."/>
            <person name="Jensen L."/>
            <person name="Jensen C."/>
            <person name="Gillespie R.G."/>
            <person name="Hoff K.J."/>
            <person name="Prost S."/>
        </authorList>
    </citation>
    <scope>NUCLEOTIDE SEQUENCE</scope>
</reference>
<dbReference type="GO" id="GO:0005874">
    <property type="term" value="C:microtubule"/>
    <property type="evidence" value="ECO:0007669"/>
    <property type="project" value="UniProtKB-KW"/>
</dbReference>
<comment type="caution">
    <text evidence="16">The sequence shown here is derived from an EMBL/GenBank/DDBJ whole genome shotgun (WGS) entry which is preliminary data.</text>
</comment>
<dbReference type="InterPro" id="IPR035699">
    <property type="entry name" value="AAA_6"/>
</dbReference>
<keyword evidence="11" id="KW-0206">Cytoskeleton</keyword>
<keyword evidence="2" id="KW-0963">Cytoplasm</keyword>
<dbReference type="FunFam" id="1.10.287.2620:FF:000003">
    <property type="entry name" value="Dynein, axonemal, heavy chain 5"/>
    <property type="match status" value="1"/>
</dbReference>
<dbReference type="InterPro" id="IPR042222">
    <property type="entry name" value="Dynein_2_N"/>
</dbReference>
<evidence type="ECO:0000256" key="1">
    <source>
        <dbReference type="ARBA" id="ARBA00004430"/>
    </source>
</evidence>
<organism evidence="16 17">
    <name type="scientific">Argiope bruennichi</name>
    <name type="common">Wasp spider</name>
    <name type="synonym">Aranea bruennichi</name>
    <dbReference type="NCBI Taxonomy" id="94029"/>
    <lineage>
        <taxon>Eukaryota</taxon>
        <taxon>Metazoa</taxon>
        <taxon>Ecdysozoa</taxon>
        <taxon>Arthropoda</taxon>
        <taxon>Chelicerata</taxon>
        <taxon>Arachnida</taxon>
        <taxon>Araneae</taxon>
        <taxon>Araneomorphae</taxon>
        <taxon>Entelegynae</taxon>
        <taxon>Araneoidea</taxon>
        <taxon>Araneidae</taxon>
        <taxon>Argiope</taxon>
    </lineage>
</organism>
<evidence type="ECO:0000256" key="11">
    <source>
        <dbReference type="ARBA" id="ARBA00023212"/>
    </source>
</evidence>
<dbReference type="Pfam" id="PF08393">
    <property type="entry name" value="DHC_N2"/>
    <property type="match status" value="1"/>
</dbReference>
<dbReference type="InterPro" id="IPR013602">
    <property type="entry name" value="Dynein_heavy_linker"/>
</dbReference>
<accession>A0A8T0E5K3</accession>
<dbReference type="GO" id="GO:0005858">
    <property type="term" value="C:axonemal dynein complex"/>
    <property type="evidence" value="ECO:0007669"/>
    <property type="project" value="TreeGrafter"/>
</dbReference>
<evidence type="ECO:0000256" key="5">
    <source>
        <dbReference type="ARBA" id="ARBA00022741"/>
    </source>
</evidence>
<dbReference type="GO" id="GO:0007018">
    <property type="term" value="P:microtubule-based movement"/>
    <property type="evidence" value="ECO:0007669"/>
    <property type="project" value="InterPro"/>
</dbReference>
<protein>
    <submittedName>
        <fullName evidence="16">Dynein heavy chain 5 like protein</fullName>
    </submittedName>
</protein>
<evidence type="ECO:0000313" key="16">
    <source>
        <dbReference type="EMBL" id="KAF8766677.1"/>
    </source>
</evidence>
<comment type="subcellular location">
    <subcellularLocation>
        <location evidence="1">Cytoplasm</location>
        <location evidence="1">Cytoskeleton</location>
        <location evidence="1">Cilium axoneme</location>
    </subcellularLocation>
</comment>
<dbReference type="FunFam" id="3.20.180.20:FF:000001">
    <property type="entry name" value="Dynein axonemal heavy chain 5"/>
    <property type="match status" value="1"/>
</dbReference>
<keyword evidence="17" id="KW-1185">Reference proteome</keyword>
<evidence type="ECO:0000313" key="17">
    <source>
        <dbReference type="Proteomes" id="UP000807504"/>
    </source>
</evidence>
<dbReference type="Pfam" id="PF12774">
    <property type="entry name" value="AAA_6"/>
    <property type="match status" value="1"/>
</dbReference>
<dbReference type="Proteomes" id="UP000807504">
    <property type="component" value="Unassembled WGS sequence"/>
</dbReference>
<dbReference type="Gene3D" id="1.10.287.2620">
    <property type="match status" value="1"/>
</dbReference>
<keyword evidence="6" id="KW-0067">ATP-binding</keyword>
<dbReference type="Gene3D" id="3.20.180.20">
    <property type="entry name" value="Dynein heavy chain, N-terminal domain 2"/>
    <property type="match status" value="1"/>
</dbReference>
<feature type="domain" description="Dynein heavy chain tail" evidence="13">
    <location>
        <begin position="255"/>
        <end position="803"/>
    </location>
</feature>
<evidence type="ECO:0000259" key="15">
    <source>
        <dbReference type="Pfam" id="PF12774"/>
    </source>
</evidence>
<keyword evidence="8" id="KW-0175">Coiled coil</keyword>
<dbReference type="GO" id="GO:0045505">
    <property type="term" value="F:dynein intermediate chain binding"/>
    <property type="evidence" value="ECO:0007669"/>
    <property type="project" value="InterPro"/>
</dbReference>
<dbReference type="Gene3D" id="1.20.58.1120">
    <property type="match status" value="2"/>
</dbReference>
<dbReference type="InterPro" id="IPR013594">
    <property type="entry name" value="Dynein_heavy_tail"/>
</dbReference>
<dbReference type="Pfam" id="PF08385">
    <property type="entry name" value="DHC_N1"/>
    <property type="match status" value="1"/>
</dbReference>
<keyword evidence="10" id="KW-0505">Motor protein</keyword>
<dbReference type="InterPro" id="IPR026983">
    <property type="entry name" value="DHC"/>
</dbReference>
<dbReference type="GO" id="GO:0051959">
    <property type="term" value="F:dynein light intermediate chain binding"/>
    <property type="evidence" value="ECO:0007669"/>
    <property type="project" value="InterPro"/>
</dbReference>
<evidence type="ECO:0000256" key="10">
    <source>
        <dbReference type="ARBA" id="ARBA00023175"/>
    </source>
</evidence>
<evidence type="ECO:0000256" key="8">
    <source>
        <dbReference type="ARBA" id="ARBA00023054"/>
    </source>
</evidence>
<dbReference type="InterPro" id="IPR027417">
    <property type="entry name" value="P-loop_NTPase"/>
</dbReference>
<name>A0A8T0E5K3_ARGBR</name>
<dbReference type="FunFam" id="1.20.140.100:FF:000003">
    <property type="entry name" value="Dynein, axonemal, heavy chain 5"/>
    <property type="match status" value="1"/>
</dbReference>
<feature type="domain" description="Dynein heavy chain hydrolytic ATP-binding dynein motor region" evidence="15">
    <location>
        <begin position="1926"/>
        <end position="2008"/>
    </location>
</feature>
<dbReference type="EMBL" id="JABXBU010002230">
    <property type="protein sequence ID" value="KAF8766677.1"/>
    <property type="molecule type" value="Genomic_DNA"/>
</dbReference>
<proteinExistence type="predicted"/>
<sequence length="2027" mass="234729">MNFEGRWPFKSSGVSWGAVHNLSKAKGKFLNVGDHYLKTLKKKNKNYDAEVAPVDSRYDYMLSLISLASGLSKDDLSEENAQQKKVDLANGFFTDTKLRRLLFLSADSITGASSRSNPNAVVLHVEESFVLRGLCSLFIKEISNEPLPQNVINMNVFFCLLNASPHFVFGSLYQTLKFAFLPRLRKMWCDTTDFSYVLPAAYENLLYTLDATADAFKVSHLGITRGLTLRQSSVALAEATAAEDEMPSQETTKEAENLINVWKDQIEQLLTESSYLRKESDLHGPRTELEYWKCRRDSFGFLVYQFSQEQNKLILQKPLESNPELQATWMVLENRVRSAWREAKECTAFLECLERYCQPLYSCNPEVIAKNLPGLIRTLFTINTVSHYYNSTERMTAVLTKITNQMINSCKRYLSCDGTKTVWEQSEEIVKKKISSCIQLNEEYQSCFQRVKDETEVPQTREFNFCEVFVFGKFDAFCNRLKKLLRLFECVQIHNGIISYQQEVLDELPYSLEDSINRMKSKDYDFLDHKDLHFDEDFAEVMKVFEEIQKSITNAFDEEFSSIKSTILSLKFLEKLALLNLPGANMNEKYFQVLREYKRELEDIRLLFRKYKPDPPLPRNYSPVAGKINWCRQLRKRIEEPLKILRDRCGVLDSDLGKKVLHKYKILHAVLIKYENEAHRHWFQEASLMSQCLLVSLITEDPDSREMILNNNEPLFVLIRETDLLSQMALEVPPVAKTALYQQKTLKQHKSTLEKLLKRHKELRNLSREELIPLLEIHLEILDNVLKPGMTTITWSSLNIDTFLEKYCETVTHVESLFDRLCRILNHRVDETLSQVADVELCPLPPENPVTIEVFSSTLSTSAAEGADFLEKRSHAVEDAVQEVIEVFVKESSINEEEEKSKQQRRKITDVSVGLQQQCSKKLLESVITSICDSLEILLYSTSYNETASPEDNLMKHPWFKAEVHLKDKKLVMVPSLDDIQEVVNKAAMDIISASRQIIQWQYKDPGRDDDKFGKESCLYKSQSKSDISTTGLTLFRQVSEDKEVLQLYGSIQTCLKNTKLELDNYLELFSKYEHLWGKVRNEEIQSFISTRRELIDFEDKIKYYLQVRTDIEMEPNETVLGCIKLSLSPVNKLLKTETWKWCEAFGAACRSKYKTEMQRCSQEVKNFMQRLKQPFNSTEEIKELISVLEEIREKEVDIDAAITPVEECYATLSVYKLVPNKEDLDSIENLRYLWEQTQKLSIETQNKLLDMKTQFQEQLTENVSSFTNEFEKFQQDYQEKGPLVVGLSAMEASNRLAEYQNRFDGLWQKYMTYTDGAILFGYKCKEFPRLHYIRKELGMMQKLYKLYNDVLDKVNGYQDILWNNVDIDKITNELIEFQNRCRKLPKGLKEWPAFTQLKKTIDDFNELCPLLDLMTNKAMKGRHWKRINELTGHEFDVTCPHFCLKDILKAPLLSHKEDIEDICISALKERDIEGKLKQVTSEWSNQNLTFAAFKNRGELLLRGDTTAEIISLLEDSLMILGSLQSNRYNAPFKNQIQKWVQDLSNTNECLERWLFTQNMWVYLEAVFVGGDIAKQLPKEAKRFNTIDKSWVKIMMRAHEKSNVVECCVGDDTLKQLLPYLQEQLEICQKSLAGYLEKKRLMFPRFFFVSDPALLEILGQASDSHSIQSHLLSIFDNIKSLIFEEKDYNRILSIVSSEGESITLNKPVKAEGNVESWLMNLLKMSHQSLHSVIRKAALSTTRPKFTLMDFLREHPAQVGLLCLQIIWTRESEVALAYSTQDKKIMQQTNENIPVTISLKLFRALHENFRASYVGLLCLQIIWTRESEVALAYSTQDKKVMQQTNELFLELLNTLIEETTKDLGVVERTKFETLITVHVHQRDIFNDLCRFGIKSAKDFEWVKQFRFYFEADDDQTVIGITDVQFIYQNEFLGCTERLVITPLTDRCYITLAQALQMHLGGAPTGPAGTGKTETTKDMGKMLGKYVVVFNCSDQMDYKGLGRIYKASVTCDMVVRKSVKTIAVTETLV</sequence>
<dbReference type="PANTHER" id="PTHR46532:SF13">
    <property type="entry name" value="CYTOPLASMIC DYNEIN 1 HEAVY CHAIN 1"/>
    <property type="match status" value="1"/>
</dbReference>
<evidence type="ECO:0000256" key="2">
    <source>
        <dbReference type="ARBA" id="ARBA00022490"/>
    </source>
</evidence>
<keyword evidence="5" id="KW-0547">Nucleotide-binding</keyword>